<dbReference type="InterPro" id="IPR035681">
    <property type="entry name" value="ComA-like_MBL"/>
</dbReference>
<accession>A0ABX1PMB4</accession>
<keyword evidence="9" id="KW-1185">Reference proteome</keyword>
<dbReference type="Proteomes" id="UP000615989">
    <property type="component" value="Unassembled WGS sequence"/>
</dbReference>
<evidence type="ECO:0000256" key="4">
    <source>
        <dbReference type="ARBA" id="ARBA00022989"/>
    </source>
</evidence>
<dbReference type="InterPro" id="IPR004477">
    <property type="entry name" value="ComEC_N"/>
</dbReference>
<dbReference type="RefSeq" id="WP_169119044.1">
    <property type="nucleotide sequence ID" value="NZ_WTVG02000033.1"/>
</dbReference>
<keyword evidence="4 6" id="KW-1133">Transmembrane helix</keyword>
<feature type="transmembrane region" description="Helical" evidence="6">
    <location>
        <begin position="361"/>
        <end position="382"/>
    </location>
</feature>
<protein>
    <submittedName>
        <fullName evidence="8">DNA internalization-related competence protein ComEC/Rec2</fullName>
    </submittedName>
</protein>
<keyword evidence="5 6" id="KW-0472">Membrane</keyword>
<feature type="transmembrane region" description="Helical" evidence="6">
    <location>
        <begin position="50"/>
        <end position="71"/>
    </location>
</feature>
<evidence type="ECO:0000256" key="3">
    <source>
        <dbReference type="ARBA" id="ARBA00022692"/>
    </source>
</evidence>
<dbReference type="SMART" id="SM00849">
    <property type="entry name" value="Lactamase_B"/>
    <property type="match status" value="1"/>
</dbReference>
<dbReference type="Pfam" id="PF13567">
    <property type="entry name" value="DUF4131"/>
    <property type="match status" value="1"/>
</dbReference>
<dbReference type="SUPFAM" id="SSF56281">
    <property type="entry name" value="Metallo-hydrolase/oxidoreductase"/>
    <property type="match status" value="1"/>
</dbReference>
<dbReference type="Pfam" id="PF00753">
    <property type="entry name" value="Lactamase_B"/>
    <property type="match status" value="1"/>
</dbReference>
<sequence>MRTSIIAFALGVWLCQGLPELPGTAWLLALLVASGAVAAALWRADARTQLAGMCLLALAAGFVWSAARAQWRLTDELPMTWEGRDVVVTGIIDELPRTVGRGVRFVLRVESASAPVPRRMLLSWYRPRPHAGADADADEDAGDEGQVPSLRPGERWKLTLRLKRPYGLANPGGFDYEAWLLERGLRATGHVRAKGENVLLDPLVADPMVLVHRLRDSVRTRFLATLPAAEYAGVLVALAVGDQNAIPQEQWTVFRKTAVAHLVSISGLHVSMIALVVGGVAGWGWRRIPPLTLRFPARKAAALAGLAAATAYSLLAGLGIPTQRSLLMLSVVAVALLLGRESAGSRVIALALFSVLVVDPWAVLSAGFWLSFGAVAAIMYVVGGRTGGVQGWRVAVTTQLAITLATVPALLVLFNAFSLLSPFANAFAIPLVSFLITPLVLAAIVLPFPPLLELAHWLTGLMMVALEWLADMPFAMWQQAAPPPLLALAGIAGVLWLLLPRGTPARHAGVLAMLPMLAWSPPRPAPGEFRLTVLDVGNGMAAHLQTARHDLMYDTGPAYGPDVDAGERVLLPYLAAAGLHRLDRLVISHDDLDHTGGAASLVDGIEVTAMLSGLPPEHPLRAGERVAPVSCVAGERWRWDGVDFEVLHPAAGENPRRDNDKSCVLRIAAPGGSVLFAGDIETAAERNLLARSARALASDVVLVPHHGSRSSSSAAFVAAVEAQTAIFTVGYLNPFRHPHPAVWARWSAAGARNWRTDSQGAIRVDVRGGGVSVEAQRLIAPRYWHGR</sequence>
<feature type="transmembrane region" description="Helical" evidence="6">
    <location>
        <begin position="27"/>
        <end position="43"/>
    </location>
</feature>
<evidence type="ECO:0000256" key="6">
    <source>
        <dbReference type="SAM" id="Phobius"/>
    </source>
</evidence>
<dbReference type="InterPro" id="IPR004797">
    <property type="entry name" value="Competence_ComEC/Rec2"/>
</dbReference>
<dbReference type="CDD" id="cd07731">
    <property type="entry name" value="ComA-like_MBL-fold"/>
    <property type="match status" value="1"/>
</dbReference>
<dbReference type="PANTHER" id="PTHR30619">
    <property type="entry name" value="DNA INTERNALIZATION/COMPETENCE PROTEIN COMEC/REC2"/>
    <property type="match status" value="1"/>
</dbReference>
<feature type="domain" description="Metallo-beta-lactamase" evidence="7">
    <location>
        <begin position="538"/>
        <end position="706"/>
    </location>
</feature>
<comment type="caution">
    <text evidence="8">The sequence shown here is derived from an EMBL/GenBank/DDBJ whole genome shotgun (WGS) entry which is preliminary data.</text>
</comment>
<evidence type="ECO:0000256" key="5">
    <source>
        <dbReference type="ARBA" id="ARBA00023136"/>
    </source>
</evidence>
<evidence type="ECO:0000256" key="2">
    <source>
        <dbReference type="ARBA" id="ARBA00022475"/>
    </source>
</evidence>
<evidence type="ECO:0000313" key="8">
    <source>
        <dbReference type="EMBL" id="NMG25695.1"/>
    </source>
</evidence>
<dbReference type="NCBIfam" id="TIGR00361">
    <property type="entry name" value="ComEC_Rec2"/>
    <property type="match status" value="1"/>
</dbReference>
<evidence type="ECO:0000313" key="9">
    <source>
        <dbReference type="Proteomes" id="UP000615989"/>
    </source>
</evidence>
<comment type="subcellular location">
    <subcellularLocation>
        <location evidence="1">Cell membrane</location>
        <topology evidence="1">Multi-pass membrane protein</topology>
    </subcellularLocation>
</comment>
<dbReference type="EMBL" id="WTVG01000039">
    <property type="protein sequence ID" value="NMG25695.1"/>
    <property type="molecule type" value="Genomic_DNA"/>
</dbReference>
<feature type="transmembrane region" description="Helical" evidence="6">
    <location>
        <begin position="262"/>
        <end position="285"/>
    </location>
</feature>
<evidence type="ECO:0000259" key="7">
    <source>
        <dbReference type="SMART" id="SM00849"/>
    </source>
</evidence>
<dbReference type="Gene3D" id="3.60.15.10">
    <property type="entry name" value="Ribonuclease Z/Hydroxyacylglutathione hydrolase-like"/>
    <property type="match status" value="1"/>
</dbReference>
<reference evidence="8" key="1">
    <citation type="submission" date="2019-12" db="EMBL/GenBank/DDBJ databases">
        <title>Comparative genomics gives insights into the taxonomy of the Azoarcus-Aromatoleum group and reveals separate origins of nif in the plant-associated Azoarcus and non-plant-associated Aromatoleum sub-groups.</title>
        <authorList>
            <person name="Lafos M."/>
            <person name="Maluk M."/>
            <person name="Batista M."/>
            <person name="Junghare M."/>
            <person name="Carmona M."/>
            <person name="Faoro H."/>
            <person name="Cruz L.M."/>
            <person name="Battistoni F."/>
            <person name="De Souza E."/>
            <person name="Pedrosa F."/>
            <person name="Chen W.-M."/>
            <person name="Poole P.S."/>
            <person name="Dixon R.A."/>
            <person name="James E.K."/>
        </authorList>
    </citation>
    <scope>NUCLEOTIDE SEQUENCE</scope>
    <source>
        <strain evidence="8">LuFRes1</strain>
    </source>
</reference>
<feature type="transmembrane region" description="Helical" evidence="6">
    <location>
        <begin position="423"/>
        <end position="444"/>
    </location>
</feature>
<dbReference type="InterPro" id="IPR001279">
    <property type="entry name" value="Metallo-B-lactamas"/>
</dbReference>
<evidence type="ECO:0000256" key="1">
    <source>
        <dbReference type="ARBA" id="ARBA00004651"/>
    </source>
</evidence>
<organism evidence="8 9">
    <name type="scientific">Aromatoleum anaerobium</name>
    <dbReference type="NCBI Taxonomy" id="182180"/>
    <lineage>
        <taxon>Bacteria</taxon>
        <taxon>Pseudomonadati</taxon>
        <taxon>Pseudomonadota</taxon>
        <taxon>Betaproteobacteria</taxon>
        <taxon>Rhodocyclales</taxon>
        <taxon>Rhodocyclaceae</taxon>
        <taxon>Aromatoleum</taxon>
    </lineage>
</organism>
<dbReference type="InterPro" id="IPR052159">
    <property type="entry name" value="Competence_DNA_uptake"/>
</dbReference>
<feature type="transmembrane region" description="Helical" evidence="6">
    <location>
        <begin position="300"/>
        <end position="320"/>
    </location>
</feature>
<gene>
    <name evidence="8" type="ORF">GO606_13375</name>
</gene>
<dbReference type="InterPro" id="IPR036866">
    <property type="entry name" value="RibonucZ/Hydroxyglut_hydro"/>
</dbReference>
<feature type="transmembrane region" description="Helical" evidence="6">
    <location>
        <begin position="394"/>
        <end position="417"/>
    </location>
</feature>
<name>A0ABX1PMB4_9RHOO</name>
<proteinExistence type="predicted"/>
<dbReference type="NCBIfam" id="TIGR00360">
    <property type="entry name" value="ComEC_N-term"/>
    <property type="match status" value="1"/>
</dbReference>
<feature type="transmembrane region" description="Helical" evidence="6">
    <location>
        <begin position="481"/>
        <end position="499"/>
    </location>
</feature>
<dbReference type="PANTHER" id="PTHR30619:SF1">
    <property type="entry name" value="RECOMBINATION PROTEIN 2"/>
    <property type="match status" value="1"/>
</dbReference>
<keyword evidence="2" id="KW-1003">Cell membrane</keyword>
<dbReference type="InterPro" id="IPR025405">
    <property type="entry name" value="DUF4131"/>
</dbReference>
<dbReference type="Pfam" id="PF03772">
    <property type="entry name" value="Competence"/>
    <property type="match status" value="1"/>
</dbReference>
<keyword evidence="3 6" id="KW-0812">Transmembrane</keyword>